<dbReference type="InterPro" id="IPR009875">
    <property type="entry name" value="PilZ_domain"/>
</dbReference>
<reference evidence="3 4" key="1">
    <citation type="journal article" date="2010" name="Int. J. Syst. Evol. Microbiol.">
        <title>Thiohalobacter thiocyanaticus gen. nov., sp. nov., a moderately halophilic, sulfur-oxidizing gammaproteobacterium from hypersaline lakes, that utilizes thiocyanate.</title>
        <authorList>
            <person name="Sorokin D.Y."/>
            <person name="Kovaleva O.L."/>
            <person name="Tourova T.P."/>
            <person name="Muyzer G."/>
        </authorList>
    </citation>
    <scope>NUCLEOTIDE SEQUENCE [LARGE SCALE GENOMIC DNA]</scope>
    <source>
        <strain evidence="3 4">Hrh1</strain>
    </source>
</reference>
<dbReference type="GO" id="GO:0035438">
    <property type="term" value="F:cyclic-di-GMP binding"/>
    <property type="evidence" value="ECO:0007669"/>
    <property type="project" value="InterPro"/>
</dbReference>
<dbReference type="InterPro" id="IPR008984">
    <property type="entry name" value="SMAD_FHA_dom_sf"/>
</dbReference>
<dbReference type="SUPFAM" id="SSF49879">
    <property type="entry name" value="SMAD/FHA domain"/>
    <property type="match status" value="2"/>
</dbReference>
<evidence type="ECO:0000256" key="1">
    <source>
        <dbReference type="SAM" id="MobiDB-lite"/>
    </source>
</evidence>
<dbReference type="SMART" id="SM00240">
    <property type="entry name" value="FHA"/>
    <property type="match status" value="1"/>
</dbReference>
<dbReference type="CDD" id="cd00060">
    <property type="entry name" value="FHA"/>
    <property type="match status" value="2"/>
</dbReference>
<dbReference type="SUPFAM" id="SSF141371">
    <property type="entry name" value="PilZ domain-like"/>
    <property type="match status" value="1"/>
</dbReference>
<gene>
    <name evidence="3" type="ORF">D6C00_12565</name>
</gene>
<dbReference type="InterPro" id="IPR000253">
    <property type="entry name" value="FHA_dom"/>
</dbReference>
<dbReference type="PROSITE" id="PS50006">
    <property type="entry name" value="FHA_DOMAIN"/>
    <property type="match status" value="1"/>
</dbReference>
<name>A0A426QLT6_9GAMM</name>
<dbReference type="Gene3D" id="2.60.200.20">
    <property type="match status" value="1"/>
</dbReference>
<dbReference type="AlphaFoldDB" id="A0A426QLT6"/>
<keyword evidence="4" id="KW-1185">Reference proteome</keyword>
<proteinExistence type="predicted"/>
<feature type="region of interest" description="Disordered" evidence="1">
    <location>
        <begin position="233"/>
        <end position="253"/>
    </location>
</feature>
<comment type="caution">
    <text evidence="3">The sequence shown here is derived from an EMBL/GenBank/DDBJ whole genome shotgun (WGS) entry which is preliminary data.</text>
</comment>
<protein>
    <submittedName>
        <fullName evidence="3">FHA domain-containing protein</fullName>
    </submittedName>
</protein>
<accession>A0A426QLT6</accession>
<evidence type="ECO:0000313" key="4">
    <source>
        <dbReference type="Proteomes" id="UP000287798"/>
    </source>
</evidence>
<evidence type="ECO:0000313" key="3">
    <source>
        <dbReference type="EMBL" id="RRQ22677.1"/>
    </source>
</evidence>
<dbReference type="Pfam" id="PF07238">
    <property type="entry name" value="PilZ"/>
    <property type="match status" value="1"/>
</dbReference>
<dbReference type="Gene3D" id="2.40.10.220">
    <property type="entry name" value="predicted glycosyltransferase like domains"/>
    <property type="match status" value="1"/>
</dbReference>
<organism evidence="3 4">
    <name type="scientific">Thiohalobacter thiocyanaticus</name>
    <dbReference type="NCBI Taxonomy" id="585455"/>
    <lineage>
        <taxon>Bacteria</taxon>
        <taxon>Pseudomonadati</taxon>
        <taxon>Pseudomonadota</taxon>
        <taxon>Gammaproteobacteria</taxon>
        <taxon>Thiohalobacterales</taxon>
        <taxon>Thiohalobacteraceae</taxon>
        <taxon>Thiohalobacter</taxon>
    </lineage>
</organism>
<dbReference type="Pfam" id="PF00498">
    <property type="entry name" value="FHA"/>
    <property type="match status" value="1"/>
</dbReference>
<feature type="domain" description="FHA" evidence="2">
    <location>
        <begin position="57"/>
        <end position="105"/>
    </location>
</feature>
<evidence type="ECO:0000259" key="2">
    <source>
        <dbReference type="PROSITE" id="PS50006"/>
    </source>
</evidence>
<sequence length="364" mass="40725">MVPAPPFWQSRIETARKRHDSGRIFLPLRGTGRHMAKLTLTFRDKVLRIFPLLGETLCIGRDPQCQIHIDSLAVEPHHADIRIDAEGIHITPRPEAGVQINGKAIEAAHTLADGDRIQVGKHQLSYSSEGGTEQANVTPITRHRVTGWMQIMSGSHFGRTIRLDRALTRVGKRGEHVAMIARRDKGYYLSHLEGETTPRVNGEDIGDASRELHEGDRLQIGLLELQFFLDQPQQEPAPTPAPAATAEPEQQRRRFTRIPFDAEARLSAGERQWAVELLDLSLKGALIARPQDWKGEAEGPLRLELRLGEDALIVMDVSIAHQEADRLGLRCEDIDLDSITHLRRLVELNLGDPDLLERELASLG</sequence>
<dbReference type="Proteomes" id="UP000287798">
    <property type="component" value="Unassembled WGS sequence"/>
</dbReference>
<dbReference type="EMBL" id="QZMU01000001">
    <property type="protein sequence ID" value="RRQ22677.1"/>
    <property type="molecule type" value="Genomic_DNA"/>
</dbReference>